<evidence type="ECO:0000259" key="3">
    <source>
        <dbReference type="Pfam" id="PF17107"/>
    </source>
</evidence>
<dbReference type="PANTHER" id="PTHR46082:SF6">
    <property type="entry name" value="AAA+ ATPASE DOMAIN-CONTAINING PROTEIN-RELATED"/>
    <property type="match status" value="1"/>
</dbReference>
<dbReference type="Pfam" id="PF13424">
    <property type="entry name" value="TPR_12"/>
    <property type="match status" value="2"/>
</dbReference>
<accession>A0A1V6N7N3</accession>
<dbReference type="InterPro" id="IPR019734">
    <property type="entry name" value="TPR_rpt"/>
</dbReference>
<name>A0A1V6N7N3_PENPO</name>
<dbReference type="InterPro" id="IPR053137">
    <property type="entry name" value="NLR-like"/>
</dbReference>
<keyword evidence="5" id="KW-1185">Reference proteome</keyword>
<dbReference type="InterPro" id="IPR027417">
    <property type="entry name" value="P-loop_NTPase"/>
</dbReference>
<sequence length="917" mass="103436">MPTHLRLTKEKLFTSLHMCTGYPALHRSSSLNVNVFFVHMLTVMTDPISIISFASALIQLTEFSTKVAIRLYDFQSRESDLPKALHAIRIKLPLITDAVDVIHGLATTGKLGYATQPAVLNIVQACKEEIQSLDTILNEILPASTDSRWKRGVKAIASLKQERKIQQIHFYLKEYLEILCHYRTIRSREDQIDHSMFHDAPLCTIPFSRDDDFVGRSGLLSELNRRLLAKHRLSLTGIGGVGKSQIAIEYCHTTLQNDPRTHVFWVHASNPARFEEAYRNIARKLSLPHATESNYNALSAVFEWLSHKNQGRWLMVLDGADDAKTFFDRDFARSLVGQDLAAPLASYIPHSEQGFVLITTRDRRLGERLADLNHTLVVPYLEETDAVALLSKKLSAGCDDESRIAELVFELGNLPLAVSQAAAFINENNISVGEYISVLQQSSPVATELLSEGLADSRRDQSQNSVIRTWGVSFDQILQEKPRAAEILSLMACLDRQGIPKTLLRREDESPVGFITALGTLHAFSLIAISPNNATLEMHRLVHLSVQKWLDVTSTRTIYQDEAIKVLSRQFPSKRYEDWEICRVLYPHAQAALEYTPMSHTALLLRASLLASVSWYDEQQGRFHLAIEKAKDSLQIRERLLDSEHQDTLMSLELVADAADGLDDFRVADEILTRLLAIRERNVGLEHASTLKTMDSLAQVIARQCQYNRARLLIERTIKLRGTSLGLEHRDTLKSMNTLASILSSVQEFDRAHEIHQKLYEIRSRILGSAHPETLTSLHNLALAVSRQGKYEEAEEMYRQALRGREEALGSDHSSTLTTTNNLAVLLAQQARYEQSEALHRKTLQARQKALGYEHLSTLMAMSNLGDCLCLQDKQIEARGLFIEIYECAKKKYGNAHEYTAMWKDKITLLKDGADAA</sequence>
<dbReference type="PROSITE" id="PS50005">
    <property type="entry name" value="TPR"/>
    <property type="match status" value="1"/>
</dbReference>
<dbReference type="GO" id="GO:0043531">
    <property type="term" value="F:ADP binding"/>
    <property type="evidence" value="ECO:0007669"/>
    <property type="project" value="InterPro"/>
</dbReference>
<comment type="caution">
    <text evidence="4">The sequence shown here is derived from an EMBL/GenBank/DDBJ whole genome shotgun (WGS) entry which is preliminary data.</text>
</comment>
<dbReference type="Gene3D" id="3.40.50.300">
    <property type="entry name" value="P-loop containing nucleotide triphosphate hydrolases"/>
    <property type="match status" value="1"/>
</dbReference>
<dbReference type="AlphaFoldDB" id="A0A1V6N7N3"/>
<dbReference type="NCBIfam" id="NF040586">
    <property type="entry name" value="FxSxx_TPR"/>
    <property type="match status" value="1"/>
</dbReference>
<gene>
    <name evidence="4" type="ORF">PENPOL_c021G02473</name>
</gene>
<dbReference type="Proteomes" id="UP000191408">
    <property type="component" value="Unassembled WGS sequence"/>
</dbReference>
<dbReference type="Gene3D" id="1.25.40.10">
    <property type="entry name" value="Tetratricopeptide repeat domain"/>
    <property type="match status" value="2"/>
</dbReference>
<evidence type="ECO:0000313" key="4">
    <source>
        <dbReference type="EMBL" id="OQD60684.1"/>
    </source>
</evidence>
<dbReference type="InterPro" id="IPR002182">
    <property type="entry name" value="NB-ARC"/>
</dbReference>
<keyword evidence="1" id="KW-0802">TPR repeat</keyword>
<dbReference type="SUPFAM" id="SSF48452">
    <property type="entry name" value="TPR-like"/>
    <property type="match status" value="2"/>
</dbReference>
<dbReference type="EMBL" id="MDYM01000021">
    <property type="protein sequence ID" value="OQD60684.1"/>
    <property type="molecule type" value="Genomic_DNA"/>
</dbReference>
<evidence type="ECO:0000313" key="5">
    <source>
        <dbReference type="Proteomes" id="UP000191408"/>
    </source>
</evidence>
<evidence type="ECO:0000259" key="2">
    <source>
        <dbReference type="Pfam" id="PF00931"/>
    </source>
</evidence>
<protein>
    <submittedName>
        <fullName evidence="4">Uncharacterized protein</fullName>
    </submittedName>
</protein>
<proteinExistence type="predicted"/>
<reference evidence="5" key="1">
    <citation type="journal article" date="2017" name="Nat. Microbiol.">
        <title>Global analysis of biosynthetic gene clusters reveals vast potential of secondary metabolite production in Penicillium species.</title>
        <authorList>
            <person name="Nielsen J.C."/>
            <person name="Grijseels S."/>
            <person name="Prigent S."/>
            <person name="Ji B."/>
            <person name="Dainat J."/>
            <person name="Nielsen K.F."/>
            <person name="Frisvad J.C."/>
            <person name="Workman M."/>
            <person name="Nielsen J."/>
        </authorList>
    </citation>
    <scope>NUCLEOTIDE SEQUENCE [LARGE SCALE GENOMIC DNA]</scope>
    <source>
        <strain evidence="5">IBT 4502</strain>
    </source>
</reference>
<feature type="domain" description="NB-ARC" evidence="2">
    <location>
        <begin position="232"/>
        <end position="393"/>
    </location>
</feature>
<dbReference type="SUPFAM" id="SSF52540">
    <property type="entry name" value="P-loop containing nucleoside triphosphate hydrolases"/>
    <property type="match status" value="1"/>
</dbReference>
<feature type="repeat" description="TPR" evidence="1">
    <location>
        <begin position="775"/>
        <end position="808"/>
    </location>
</feature>
<dbReference type="PANTHER" id="PTHR46082">
    <property type="entry name" value="ATP/GTP-BINDING PROTEIN-RELATED"/>
    <property type="match status" value="1"/>
</dbReference>
<dbReference type="Pfam" id="PF17107">
    <property type="entry name" value="SesA"/>
    <property type="match status" value="1"/>
</dbReference>
<evidence type="ECO:0000256" key="1">
    <source>
        <dbReference type="PROSITE-ProRule" id="PRU00339"/>
    </source>
</evidence>
<dbReference type="STRING" id="60169.A0A1V6N7N3"/>
<dbReference type="OrthoDB" id="5986190at2759"/>
<organism evidence="4 5">
    <name type="scientific">Penicillium polonicum</name>
    <dbReference type="NCBI Taxonomy" id="60169"/>
    <lineage>
        <taxon>Eukaryota</taxon>
        <taxon>Fungi</taxon>
        <taxon>Dikarya</taxon>
        <taxon>Ascomycota</taxon>
        <taxon>Pezizomycotina</taxon>
        <taxon>Eurotiomycetes</taxon>
        <taxon>Eurotiomycetidae</taxon>
        <taxon>Eurotiales</taxon>
        <taxon>Aspergillaceae</taxon>
        <taxon>Penicillium</taxon>
    </lineage>
</organism>
<dbReference type="Pfam" id="PF00931">
    <property type="entry name" value="NB-ARC"/>
    <property type="match status" value="1"/>
</dbReference>
<dbReference type="InterPro" id="IPR011990">
    <property type="entry name" value="TPR-like_helical_dom_sf"/>
</dbReference>
<feature type="domain" description="NACHT-NTPase and P-loop NTPases N-terminal" evidence="3">
    <location>
        <begin position="55"/>
        <end position="169"/>
    </location>
</feature>
<dbReference type="InterPro" id="IPR031352">
    <property type="entry name" value="SesA"/>
</dbReference>